<name>A0ACB9N7R7_BAUVA</name>
<dbReference type="EMBL" id="CM039432">
    <property type="protein sequence ID" value="KAI4332408.1"/>
    <property type="molecule type" value="Genomic_DNA"/>
</dbReference>
<dbReference type="Proteomes" id="UP000828941">
    <property type="component" value="Chromosome 7"/>
</dbReference>
<organism evidence="1 2">
    <name type="scientific">Bauhinia variegata</name>
    <name type="common">Purple orchid tree</name>
    <name type="synonym">Phanera variegata</name>
    <dbReference type="NCBI Taxonomy" id="167791"/>
    <lineage>
        <taxon>Eukaryota</taxon>
        <taxon>Viridiplantae</taxon>
        <taxon>Streptophyta</taxon>
        <taxon>Embryophyta</taxon>
        <taxon>Tracheophyta</taxon>
        <taxon>Spermatophyta</taxon>
        <taxon>Magnoliopsida</taxon>
        <taxon>eudicotyledons</taxon>
        <taxon>Gunneridae</taxon>
        <taxon>Pentapetalae</taxon>
        <taxon>rosids</taxon>
        <taxon>fabids</taxon>
        <taxon>Fabales</taxon>
        <taxon>Fabaceae</taxon>
        <taxon>Cercidoideae</taxon>
        <taxon>Cercideae</taxon>
        <taxon>Bauhiniinae</taxon>
        <taxon>Bauhinia</taxon>
    </lineage>
</organism>
<evidence type="ECO:0000313" key="2">
    <source>
        <dbReference type="Proteomes" id="UP000828941"/>
    </source>
</evidence>
<protein>
    <submittedName>
        <fullName evidence="1">Uncharacterized protein</fullName>
    </submittedName>
</protein>
<sequence>MTLLANAASKRLSCAALLSSVNWDKGSSRVILKSGSKSLQLCSVWLLGKWTRECRKIASRKQESFRLTRVNSFGARFNYSGRMANRIDRVVPGFETLLL</sequence>
<gene>
    <name evidence="1" type="ORF">L6164_017318</name>
</gene>
<accession>A0ACB9N7R7</accession>
<proteinExistence type="predicted"/>
<reference evidence="1 2" key="1">
    <citation type="journal article" date="2022" name="DNA Res.">
        <title>Chromosomal-level genome assembly of the orchid tree Bauhinia variegata (Leguminosae; Cercidoideae) supports the allotetraploid origin hypothesis of Bauhinia.</title>
        <authorList>
            <person name="Zhong Y."/>
            <person name="Chen Y."/>
            <person name="Zheng D."/>
            <person name="Pang J."/>
            <person name="Liu Y."/>
            <person name="Luo S."/>
            <person name="Meng S."/>
            <person name="Qian L."/>
            <person name="Wei D."/>
            <person name="Dai S."/>
            <person name="Zhou R."/>
        </authorList>
    </citation>
    <scope>NUCLEOTIDE SEQUENCE [LARGE SCALE GENOMIC DNA]</scope>
    <source>
        <strain evidence="1">BV-YZ2020</strain>
    </source>
</reference>
<comment type="caution">
    <text evidence="1">The sequence shown here is derived from an EMBL/GenBank/DDBJ whole genome shotgun (WGS) entry which is preliminary data.</text>
</comment>
<evidence type="ECO:0000313" key="1">
    <source>
        <dbReference type="EMBL" id="KAI4332408.1"/>
    </source>
</evidence>
<keyword evidence="2" id="KW-1185">Reference proteome</keyword>